<accession>A0A7C9DXT4</accession>
<name>A0A7C9DXT4_OPUST</name>
<feature type="region of interest" description="Disordered" evidence="1">
    <location>
        <begin position="74"/>
        <end position="108"/>
    </location>
</feature>
<reference evidence="2" key="2">
    <citation type="submission" date="2020-07" db="EMBL/GenBank/DDBJ databases">
        <authorList>
            <person name="Vera ALvarez R."/>
            <person name="Arias-Moreno D.M."/>
            <person name="Jimenez-Jacinto V."/>
            <person name="Jimenez-Bremont J.F."/>
            <person name="Swaminathan K."/>
            <person name="Moose S.P."/>
            <person name="Guerrero-Gonzalez M.L."/>
            <person name="Marino-Ramirez L."/>
            <person name="Landsman D."/>
            <person name="Rodriguez-Kessler M."/>
            <person name="Delgado-Sanchez P."/>
        </authorList>
    </citation>
    <scope>NUCLEOTIDE SEQUENCE</scope>
    <source>
        <tissue evidence="2">Cladode</tissue>
    </source>
</reference>
<dbReference type="AlphaFoldDB" id="A0A7C9DXT4"/>
<protein>
    <submittedName>
        <fullName evidence="2">Uncharacterized protein</fullName>
    </submittedName>
</protein>
<feature type="compositionally biased region" description="Polar residues" evidence="1">
    <location>
        <begin position="92"/>
        <end position="102"/>
    </location>
</feature>
<sequence>MELHHCWDRRPIDISIKKTNSKLTSISKCNSQIYSCCGFANSALTRSNSYNILNPRNLKPFSFSSWRRKALNNPRFPNVESIEPDRPLHGSPRSSPRNQAQLQREKIN</sequence>
<evidence type="ECO:0000313" key="2">
    <source>
        <dbReference type="EMBL" id="MBA4654640.1"/>
    </source>
</evidence>
<reference evidence="2" key="1">
    <citation type="journal article" date="2013" name="J. Plant Res.">
        <title>Effect of fungi and light on seed germination of three Opuntia species from semiarid lands of central Mexico.</title>
        <authorList>
            <person name="Delgado-Sanchez P."/>
            <person name="Jimenez-Bremont J.F."/>
            <person name="Guerrero-Gonzalez Mde L."/>
            <person name="Flores J."/>
        </authorList>
    </citation>
    <scope>NUCLEOTIDE SEQUENCE</scope>
    <source>
        <tissue evidence="2">Cladode</tissue>
    </source>
</reference>
<dbReference type="EMBL" id="GISG01184218">
    <property type="protein sequence ID" value="MBA4654640.1"/>
    <property type="molecule type" value="Transcribed_RNA"/>
</dbReference>
<proteinExistence type="predicted"/>
<organism evidence="2">
    <name type="scientific">Opuntia streptacantha</name>
    <name type="common">Prickly pear cactus</name>
    <name type="synonym">Opuntia cardona</name>
    <dbReference type="NCBI Taxonomy" id="393608"/>
    <lineage>
        <taxon>Eukaryota</taxon>
        <taxon>Viridiplantae</taxon>
        <taxon>Streptophyta</taxon>
        <taxon>Embryophyta</taxon>
        <taxon>Tracheophyta</taxon>
        <taxon>Spermatophyta</taxon>
        <taxon>Magnoliopsida</taxon>
        <taxon>eudicotyledons</taxon>
        <taxon>Gunneridae</taxon>
        <taxon>Pentapetalae</taxon>
        <taxon>Caryophyllales</taxon>
        <taxon>Cactineae</taxon>
        <taxon>Cactaceae</taxon>
        <taxon>Opuntioideae</taxon>
        <taxon>Opuntia</taxon>
    </lineage>
</organism>
<evidence type="ECO:0000256" key="1">
    <source>
        <dbReference type="SAM" id="MobiDB-lite"/>
    </source>
</evidence>